<feature type="compositionally biased region" description="Basic and acidic residues" evidence="1">
    <location>
        <begin position="345"/>
        <end position="358"/>
    </location>
</feature>
<proteinExistence type="predicted"/>
<feature type="compositionally biased region" description="Polar residues" evidence="1">
    <location>
        <begin position="443"/>
        <end position="457"/>
    </location>
</feature>
<dbReference type="OrthoDB" id="5343576at2759"/>
<evidence type="ECO:0000313" key="2">
    <source>
        <dbReference type="EMBL" id="CZR50936.1"/>
    </source>
</evidence>
<feature type="region of interest" description="Disordered" evidence="1">
    <location>
        <begin position="341"/>
        <end position="471"/>
    </location>
</feature>
<gene>
    <name evidence="2" type="ORF">PAC_00810</name>
</gene>
<keyword evidence="3" id="KW-1185">Reference proteome</keyword>
<feature type="region of interest" description="Disordered" evidence="1">
    <location>
        <begin position="182"/>
        <end position="207"/>
    </location>
</feature>
<dbReference type="EMBL" id="FJOG01000001">
    <property type="protein sequence ID" value="CZR50936.1"/>
    <property type="molecule type" value="Genomic_DNA"/>
</dbReference>
<organism evidence="2 3">
    <name type="scientific">Phialocephala subalpina</name>
    <dbReference type="NCBI Taxonomy" id="576137"/>
    <lineage>
        <taxon>Eukaryota</taxon>
        <taxon>Fungi</taxon>
        <taxon>Dikarya</taxon>
        <taxon>Ascomycota</taxon>
        <taxon>Pezizomycotina</taxon>
        <taxon>Leotiomycetes</taxon>
        <taxon>Helotiales</taxon>
        <taxon>Mollisiaceae</taxon>
        <taxon>Phialocephala</taxon>
        <taxon>Phialocephala fortinii species complex</taxon>
    </lineage>
</organism>
<evidence type="ECO:0000313" key="3">
    <source>
        <dbReference type="Proteomes" id="UP000184330"/>
    </source>
</evidence>
<sequence>MPFTEVDYEELIKTLSDNFNILADEVQLLSDRKTILEHKLRFAHEQYQHLADKYAPGDTEISSTLAKLQLPPDLQISTPDRAGFVPLPQRQQTNSKVQTAVAVRDGRRAAQRLAVLTGKTTGSTVSGRSISGTSSMRFSARKTSLSTVLEQDFTVLGKKSSLLCPFARTTNDEQLLMETQASQGSVTLNSDRPLTPSDMKDPTPHKSSDPICAALYAETMASPPPSANGSAAKCPIRYLDQHSPEEVARYFETHKHEIPRSHEVCVKRYQRNEDDIRKLDAKYGNLVSMIQGLGQKHQPMLPSNEEEALEAERGSNERVETWAKGVSTDGIGNEDEPMVLDEEDRESRFDRPMKEIRVGESPSRPWGISVPILEPPEGQRPVSPPPAPVSDEHLPKPAGKCPFGHGHREEVQQAQERPQERPAGNRPFPQAQQARQEPQEQPSTTYQPAPTYNTQPAFIQPPPEVPKSNGVPQMIFTGPVFIGYPMDQAMAFMQQFRGQ</sequence>
<dbReference type="STRING" id="576137.A0A1L7WDS5"/>
<reference evidence="2 3" key="1">
    <citation type="submission" date="2016-03" db="EMBL/GenBank/DDBJ databases">
        <authorList>
            <person name="Ploux O."/>
        </authorList>
    </citation>
    <scope>NUCLEOTIDE SEQUENCE [LARGE SCALE GENOMIC DNA]</scope>
    <source>
        <strain evidence="2 3">UAMH 11012</strain>
    </source>
</reference>
<accession>A0A1L7WDS5</accession>
<dbReference type="AlphaFoldDB" id="A0A1L7WDS5"/>
<feature type="compositionally biased region" description="Low complexity" evidence="1">
    <location>
        <begin position="426"/>
        <end position="442"/>
    </location>
</feature>
<feature type="compositionally biased region" description="Polar residues" evidence="1">
    <location>
        <begin position="182"/>
        <end position="192"/>
    </location>
</feature>
<protein>
    <submittedName>
        <fullName evidence="2">Uncharacterized protein</fullName>
    </submittedName>
</protein>
<dbReference type="Proteomes" id="UP000184330">
    <property type="component" value="Unassembled WGS sequence"/>
</dbReference>
<feature type="compositionally biased region" description="Basic and acidic residues" evidence="1">
    <location>
        <begin position="198"/>
        <end position="207"/>
    </location>
</feature>
<name>A0A1L7WDS5_9HELO</name>
<evidence type="ECO:0000256" key="1">
    <source>
        <dbReference type="SAM" id="MobiDB-lite"/>
    </source>
</evidence>